<dbReference type="InterPro" id="IPR012131">
    <property type="entry name" value="Hstdl_DH"/>
</dbReference>
<dbReference type="AlphaFoldDB" id="A0A977PW25"/>
<dbReference type="InterPro" id="IPR022695">
    <property type="entry name" value="Histidinol_DH_monofunct"/>
</dbReference>
<keyword evidence="5 6" id="KW-0560">Oxidoreductase</keyword>
<evidence type="ECO:0000256" key="2">
    <source>
        <dbReference type="ARBA" id="ARBA00010178"/>
    </source>
</evidence>
<dbReference type="GO" id="GO:0004399">
    <property type="term" value="F:histidinol dehydrogenase activity"/>
    <property type="evidence" value="ECO:0007669"/>
    <property type="project" value="UniProtKB-EC"/>
</dbReference>
<keyword evidence="4" id="KW-0862">Zinc</keyword>
<dbReference type="PANTHER" id="PTHR21256">
    <property type="entry name" value="HISTIDINOL DEHYDROGENASE HDH"/>
    <property type="match status" value="1"/>
</dbReference>
<sequence>MLRIITQYGEAIIELKRLIQTPHPQGDRVPVPLGDLLSDEVWQAEITRVQAILERVKQDKDLALLSWPDPQPTKLPSLRVSGSELDAAYQQISKDLLNAIQATCRQLELFHRQQLPKSWVKFGEDEIVWAQRHYPVKRAGLYVTGHRGSRLSNLLMQAIPAKIAQVPQVVLVTPPGPEAKIAPDLLVAAQEAGIQEIYRLEGAKAIAALAYGTETIAPVEVLTGVGDWEVSLAKQMVNTVVNTDSPLNRSYFMIVADSTANPSQIALDLLAQVEQDPNAPLVLITSDLQIAEAVQTSVREHVQSQTLDIWLEKAISHSGLIVVVENLTAVIELINQFPPYYLLVAVEDAWGLIEKIPGVSTILIGQSTPKAIADYFGGSNFLLNNQGTFRSAATVSVGTFLKPSNLIEYSPQAFKKLSQTLETLVKAEGLENSQANIQNRIHPPTFTE</sequence>
<dbReference type="SUPFAM" id="SSF53720">
    <property type="entry name" value="ALDH-like"/>
    <property type="match status" value="1"/>
</dbReference>
<name>A0A977PW25_9CYAN</name>
<reference evidence="8" key="1">
    <citation type="submission" date="2021-04" db="EMBL/GenBank/DDBJ databases">
        <title>Genome sequence of Woronichinia naegeliana from Washington state freshwater lake bloom.</title>
        <authorList>
            <person name="Dreher T.W."/>
        </authorList>
    </citation>
    <scope>NUCLEOTIDE SEQUENCE</scope>
    <source>
        <strain evidence="8">WA131</strain>
    </source>
</reference>
<dbReference type="InterPro" id="IPR016161">
    <property type="entry name" value="Ald_DH/histidinol_DH"/>
</dbReference>
<accession>A0A977PW25</accession>
<comment type="similarity">
    <text evidence="2 6 7">Belongs to the histidinol dehydrogenase family.</text>
</comment>
<dbReference type="EC" id="1.1.1.23" evidence="8"/>
<evidence type="ECO:0000256" key="7">
    <source>
        <dbReference type="RuleBase" id="RU004175"/>
    </source>
</evidence>
<dbReference type="CDD" id="cd06572">
    <property type="entry name" value="Histidinol_dh"/>
    <property type="match status" value="1"/>
</dbReference>
<dbReference type="PRINTS" id="PR00083">
    <property type="entry name" value="HOLDHDRGNASE"/>
</dbReference>
<evidence type="ECO:0000256" key="1">
    <source>
        <dbReference type="ARBA" id="ARBA00001947"/>
    </source>
</evidence>
<gene>
    <name evidence="8" type="primary">hisD</name>
    <name evidence="8" type="ORF">KA717_37680</name>
</gene>
<dbReference type="EMBL" id="CP073041">
    <property type="protein sequence ID" value="UXE61077.1"/>
    <property type="molecule type" value="Genomic_DNA"/>
</dbReference>
<dbReference type="GO" id="GO:0000105">
    <property type="term" value="P:L-histidine biosynthetic process"/>
    <property type="evidence" value="ECO:0007669"/>
    <property type="project" value="InterPro"/>
</dbReference>
<evidence type="ECO:0000256" key="4">
    <source>
        <dbReference type="ARBA" id="ARBA00022833"/>
    </source>
</evidence>
<dbReference type="FunFam" id="3.40.50.1980:FF:000001">
    <property type="entry name" value="Histidinol dehydrogenase"/>
    <property type="match status" value="1"/>
</dbReference>
<dbReference type="GO" id="GO:0046872">
    <property type="term" value="F:metal ion binding"/>
    <property type="evidence" value="ECO:0007669"/>
    <property type="project" value="UniProtKB-KW"/>
</dbReference>
<evidence type="ECO:0000256" key="6">
    <source>
        <dbReference type="PIRNR" id="PIRNR000099"/>
    </source>
</evidence>
<dbReference type="NCBIfam" id="TIGR00069">
    <property type="entry name" value="hisD"/>
    <property type="match status" value="1"/>
</dbReference>
<dbReference type="Proteomes" id="UP001065613">
    <property type="component" value="Chromosome"/>
</dbReference>
<evidence type="ECO:0000256" key="5">
    <source>
        <dbReference type="ARBA" id="ARBA00023002"/>
    </source>
</evidence>
<proteinExistence type="inferred from homology"/>
<keyword evidence="3" id="KW-0479">Metal-binding</keyword>
<dbReference type="KEGG" id="wna:KA717_37680"/>
<evidence type="ECO:0000256" key="3">
    <source>
        <dbReference type="ARBA" id="ARBA00022723"/>
    </source>
</evidence>
<comment type="cofactor">
    <cofactor evidence="1">
        <name>Zn(2+)</name>
        <dbReference type="ChEBI" id="CHEBI:29105"/>
    </cofactor>
</comment>
<dbReference type="GO" id="GO:0051287">
    <property type="term" value="F:NAD binding"/>
    <property type="evidence" value="ECO:0007669"/>
    <property type="project" value="InterPro"/>
</dbReference>
<dbReference type="PIRSF" id="PIRSF000099">
    <property type="entry name" value="Histidinol_dh"/>
    <property type="match status" value="1"/>
</dbReference>
<dbReference type="Pfam" id="PF00815">
    <property type="entry name" value="Histidinol_dh"/>
    <property type="match status" value="1"/>
</dbReference>
<dbReference type="PANTHER" id="PTHR21256:SF2">
    <property type="entry name" value="HISTIDINE BIOSYNTHESIS TRIFUNCTIONAL PROTEIN"/>
    <property type="match status" value="1"/>
</dbReference>
<evidence type="ECO:0000313" key="8">
    <source>
        <dbReference type="EMBL" id="UXE61077.1"/>
    </source>
</evidence>
<protein>
    <submittedName>
        <fullName evidence="8">Histidinol dehydrogenase</fullName>
        <ecNumber evidence="8">1.1.1.23</ecNumber>
    </submittedName>
</protein>
<dbReference type="GO" id="GO:0005829">
    <property type="term" value="C:cytosol"/>
    <property type="evidence" value="ECO:0007669"/>
    <property type="project" value="TreeGrafter"/>
</dbReference>
<dbReference type="Gene3D" id="1.20.5.1300">
    <property type="match status" value="1"/>
</dbReference>
<dbReference type="Gene3D" id="3.40.50.1980">
    <property type="entry name" value="Nitrogenase molybdenum iron protein domain"/>
    <property type="match status" value="2"/>
</dbReference>
<organism evidence="8">
    <name type="scientific">Woronichinia naegeliana WA131</name>
    <dbReference type="NCBI Taxonomy" id="2824559"/>
    <lineage>
        <taxon>Bacteria</taxon>
        <taxon>Bacillati</taxon>
        <taxon>Cyanobacteriota</taxon>
        <taxon>Cyanophyceae</taxon>
        <taxon>Synechococcales</taxon>
        <taxon>Coelosphaeriaceae</taxon>
        <taxon>Woronichinia</taxon>
    </lineage>
</organism>